<dbReference type="AlphaFoldDB" id="A0A1E5E3X0"/>
<protein>
    <submittedName>
        <fullName evidence="1">Uncharacterized protein</fullName>
    </submittedName>
</protein>
<accession>A0A1E5E3X0</accession>
<reference evidence="1 2" key="1">
    <citation type="journal article" date="2012" name="Science">
        <title>Ecological populations of bacteria act as socially cohesive units of antibiotic production and resistance.</title>
        <authorList>
            <person name="Cordero O.X."/>
            <person name="Wildschutte H."/>
            <person name="Kirkup B."/>
            <person name="Proehl S."/>
            <person name="Ngo L."/>
            <person name="Hussain F."/>
            <person name="Le Roux F."/>
            <person name="Mincer T."/>
            <person name="Polz M.F."/>
        </authorList>
    </citation>
    <scope>NUCLEOTIDE SEQUENCE [LARGE SCALE GENOMIC DNA]</scope>
    <source>
        <strain evidence="1 2">1S-45</strain>
    </source>
</reference>
<dbReference type="EMBL" id="AJYK02000040">
    <property type="protein sequence ID" value="OEF27206.1"/>
    <property type="molecule type" value="Genomic_DNA"/>
</dbReference>
<dbReference type="eggNOG" id="ENOG5034AB0">
    <property type="taxonomic scope" value="Bacteria"/>
</dbReference>
<sequence>MRQGLLAVTLLLNAVLWVPLGHAIEITQEEVTSWLNNSQVHQSVDNIYQDVLLDKARVVEKALAQIPLPKQEVVRYLLLRKIEMERLVLTPRMSIFIKSQQQHSPVYSVSDNGDGYTAIMPAFNSSLIANRLISNWKQDQTTIDFIIAVESQDLDLPNWLKGNSQLTKEHEALLLKEADSLSPQALDYLVNQLVGTSLIKWVPSTAVVIKLAQLTEDQRMYNLLWKMKGNEDSQNEVRRLASVGNAFSVKQLIEASQNPALKNTAIGELVNIQPMSLEAKDFLVDKLNHVDDGVLVAQALSDSPHRDWLVNLLESGGVKKSQSLMQALVTHE</sequence>
<gene>
    <name evidence="1" type="ORF">A1QC_06755</name>
</gene>
<dbReference type="Proteomes" id="UP000094070">
    <property type="component" value="Unassembled WGS sequence"/>
</dbReference>
<comment type="caution">
    <text evidence="1">The sequence shown here is derived from an EMBL/GenBank/DDBJ whole genome shotgun (WGS) entry which is preliminary data.</text>
</comment>
<dbReference type="STRING" id="1188252.A1QC_06755"/>
<dbReference type="RefSeq" id="WP_017024388.1">
    <property type="nucleotide sequence ID" value="NZ_AJYK02000040.1"/>
</dbReference>
<dbReference type="OrthoDB" id="5825090at2"/>
<keyword evidence="2" id="KW-1185">Reference proteome</keyword>
<evidence type="ECO:0000313" key="1">
    <source>
        <dbReference type="EMBL" id="OEF27206.1"/>
    </source>
</evidence>
<evidence type="ECO:0000313" key="2">
    <source>
        <dbReference type="Proteomes" id="UP000094070"/>
    </source>
</evidence>
<organism evidence="1 2">
    <name type="scientific">Vibrio rumoiensis 1S-45</name>
    <dbReference type="NCBI Taxonomy" id="1188252"/>
    <lineage>
        <taxon>Bacteria</taxon>
        <taxon>Pseudomonadati</taxon>
        <taxon>Pseudomonadota</taxon>
        <taxon>Gammaproteobacteria</taxon>
        <taxon>Vibrionales</taxon>
        <taxon>Vibrionaceae</taxon>
        <taxon>Vibrio</taxon>
    </lineage>
</organism>
<name>A0A1E5E3X0_9VIBR</name>
<proteinExistence type="predicted"/>